<dbReference type="Proteomes" id="UP000020492">
    <property type="component" value="Unassembled WGS sequence"/>
</dbReference>
<accession>A0A016QS06</accession>
<comment type="caution">
    <text evidence="1">The sequence shown here is derived from an EMBL/GenBank/DDBJ whole genome shotgun (WGS) entry which is preliminary data.</text>
</comment>
<name>A0A016QS06_9DEIO</name>
<protein>
    <submittedName>
        <fullName evidence="1">Uncharacterized protein</fullName>
    </submittedName>
</protein>
<proteinExistence type="predicted"/>
<evidence type="ECO:0000313" key="2">
    <source>
        <dbReference type="Proteomes" id="UP000020492"/>
    </source>
</evidence>
<dbReference type="AlphaFoldDB" id="A0A016QS06"/>
<reference evidence="1 2" key="1">
    <citation type="submission" date="2014-03" db="EMBL/GenBank/DDBJ databases">
        <title>Draft genome sequence of Deinococcus phoenicis 1P10ME.</title>
        <authorList>
            <person name="Stepanov V.G."/>
            <person name="Vaishampayan P."/>
            <person name="Venkateswaran K."/>
            <person name="Fox G.E."/>
        </authorList>
    </citation>
    <scope>NUCLEOTIDE SEQUENCE [LARGE SCALE GENOMIC DNA]</scope>
    <source>
        <strain evidence="1 2">1P10ME</strain>
    </source>
</reference>
<evidence type="ECO:0000313" key="1">
    <source>
        <dbReference type="EMBL" id="EYB68672.1"/>
    </source>
</evidence>
<gene>
    <name evidence="1" type="ORF">DEIPH_ctg018orf0068</name>
</gene>
<organism evidence="1 2">
    <name type="scientific">Deinococcus phoenicis</name>
    <dbReference type="NCBI Taxonomy" id="1476583"/>
    <lineage>
        <taxon>Bacteria</taxon>
        <taxon>Thermotogati</taxon>
        <taxon>Deinococcota</taxon>
        <taxon>Deinococci</taxon>
        <taxon>Deinococcales</taxon>
        <taxon>Deinococcaceae</taxon>
        <taxon>Deinococcus</taxon>
    </lineage>
</organism>
<keyword evidence="2" id="KW-1185">Reference proteome</keyword>
<dbReference type="PATRIC" id="fig|1476583.3.peg.1272"/>
<sequence length="138" mass="15916">MNNRWMAAFLKDVGDAFPELRRELNPIVGRHGPSGLALLPVLHHLQRMVAHGETVPLAQMVALLEQYYCPDDERLKPFNDIVEQCIFDSLTFHCRGGRASWLVFTPRLRRAYRRWITEGLGFPWRNFAPYNPGDLPDG</sequence>
<dbReference type="EMBL" id="JHAC01000018">
    <property type="protein sequence ID" value="EYB68672.1"/>
    <property type="molecule type" value="Genomic_DNA"/>
</dbReference>